<evidence type="ECO:0000313" key="1">
    <source>
        <dbReference type="EMBL" id="KAE9383304.1"/>
    </source>
</evidence>
<gene>
    <name evidence="1" type="ORF">BT96DRAFT_929886</name>
</gene>
<name>A0A6A4GCS6_9AGAR</name>
<organism evidence="1 2">
    <name type="scientific">Gymnopus androsaceus JB14</name>
    <dbReference type="NCBI Taxonomy" id="1447944"/>
    <lineage>
        <taxon>Eukaryota</taxon>
        <taxon>Fungi</taxon>
        <taxon>Dikarya</taxon>
        <taxon>Basidiomycota</taxon>
        <taxon>Agaricomycotina</taxon>
        <taxon>Agaricomycetes</taxon>
        <taxon>Agaricomycetidae</taxon>
        <taxon>Agaricales</taxon>
        <taxon>Marasmiineae</taxon>
        <taxon>Omphalotaceae</taxon>
        <taxon>Gymnopus</taxon>
    </lineage>
</organism>
<protein>
    <submittedName>
        <fullName evidence="1">Uncharacterized protein</fullName>
    </submittedName>
</protein>
<dbReference type="EMBL" id="ML770572">
    <property type="protein sequence ID" value="KAE9383304.1"/>
    <property type="molecule type" value="Genomic_DNA"/>
</dbReference>
<dbReference type="Proteomes" id="UP000799118">
    <property type="component" value="Unassembled WGS sequence"/>
</dbReference>
<accession>A0A6A4GCS6</accession>
<evidence type="ECO:0000313" key="2">
    <source>
        <dbReference type="Proteomes" id="UP000799118"/>
    </source>
</evidence>
<dbReference type="AlphaFoldDB" id="A0A6A4GCS6"/>
<keyword evidence="2" id="KW-1185">Reference proteome</keyword>
<proteinExistence type="predicted"/>
<reference evidence="1" key="1">
    <citation type="journal article" date="2019" name="Environ. Microbiol.">
        <title>Fungal ecological strategies reflected in gene transcription - a case study of two litter decomposers.</title>
        <authorList>
            <person name="Barbi F."/>
            <person name="Kohler A."/>
            <person name="Barry K."/>
            <person name="Baskaran P."/>
            <person name="Daum C."/>
            <person name="Fauchery L."/>
            <person name="Ihrmark K."/>
            <person name="Kuo A."/>
            <person name="LaButti K."/>
            <person name="Lipzen A."/>
            <person name="Morin E."/>
            <person name="Grigoriev I.V."/>
            <person name="Henrissat B."/>
            <person name="Lindahl B."/>
            <person name="Martin F."/>
        </authorList>
    </citation>
    <scope>NUCLEOTIDE SEQUENCE</scope>
    <source>
        <strain evidence="1">JB14</strain>
    </source>
</reference>
<sequence length="157" mass="18224">MDVQEGWASKLGASSFVCTILRCLLSSMLKMRKQEPTREDVEDFVEQADVSDPHYIENLCSFHDRGFKGESSNHVREQVIPHIRDIPRKKPKYYLYISVSEHATPMVAVRFEMTKPSNSNWKSQLVEAEDVLHRFPSETVMELVHSLPRIEQVKCFI</sequence>